<name>A0A4V0Z727_9FIRM</name>
<comment type="similarity">
    <text evidence="3">Belongs to the glycosyl hydrolase 43 family.</text>
</comment>
<evidence type="ECO:0000256" key="1">
    <source>
        <dbReference type="ARBA" id="ARBA00001462"/>
    </source>
</evidence>
<dbReference type="InterPro" id="IPR006710">
    <property type="entry name" value="Glyco_hydro_43"/>
</dbReference>
<feature type="active site" description="Proton acceptor" evidence="9">
    <location>
        <position position="791"/>
    </location>
</feature>
<keyword evidence="6 12" id="KW-0378">Hydrolase</keyword>
<dbReference type="KEGG" id="bpro:PMF13cell1_00859"/>
<dbReference type="InterPro" id="IPR051563">
    <property type="entry name" value="Glycosyl_Hydrolase_51"/>
</dbReference>
<evidence type="ECO:0000256" key="7">
    <source>
        <dbReference type="ARBA" id="ARBA00023180"/>
    </source>
</evidence>
<evidence type="ECO:0000256" key="4">
    <source>
        <dbReference type="ARBA" id="ARBA00012670"/>
    </source>
</evidence>
<dbReference type="InterPro" id="IPR008979">
    <property type="entry name" value="Galactose-bd-like_sf"/>
</dbReference>
<comment type="catalytic activity">
    <reaction evidence="1">
        <text>Hydrolysis of terminal non-reducing alpha-L-arabinofuranoside residues in alpha-L-arabinosides.</text>
        <dbReference type="EC" id="3.2.1.55"/>
    </reaction>
</comment>
<dbReference type="Pfam" id="PF04616">
    <property type="entry name" value="Glyco_hydro_43"/>
    <property type="match status" value="1"/>
</dbReference>
<evidence type="ECO:0000313" key="12">
    <source>
        <dbReference type="EMBL" id="QBE95338.1"/>
    </source>
</evidence>
<evidence type="ECO:0000256" key="3">
    <source>
        <dbReference type="ARBA" id="ARBA00009865"/>
    </source>
</evidence>
<keyword evidence="8 12" id="KW-0326">Glycosidase</keyword>
<keyword evidence="5" id="KW-0732">Signal</keyword>
<protein>
    <recommendedName>
        <fullName evidence="4">non-reducing end alpha-L-arabinofuranosidase</fullName>
        <ecNumber evidence="4">3.2.1.55</ecNumber>
    </recommendedName>
</protein>
<dbReference type="RefSeq" id="WP_130179926.1">
    <property type="nucleotide sequence ID" value="NZ_CP035945.1"/>
</dbReference>
<dbReference type="InterPro" id="IPR017853">
    <property type="entry name" value="GH"/>
</dbReference>
<dbReference type="GO" id="GO:0046556">
    <property type="term" value="F:alpha-L-arabinofuranosidase activity"/>
    <property type="evidence" value="ECO:0007669"/>
    <property type="project" value="UniProtKB-EC"/>
</dbReference>
<evidence type="ECO:0000256" key="10">
    <source>
        <dbReference type="PIRSR" id="PIRSR606710-2"/>
    </source>
</evidence>
<feature type="active site" description="Proton donor" evidence="9">
    <location>
        <position position="961"/>
    </location>
</feature>
<dbReference type="SUPFAM" id="SSF75005">
    <property type="entry name" value="Arabinanase/levansucrase/invertase"/>
    <property type="match status" value="1"/>
</dbReference>
<dbReference type="EMBL" id="CP035945">
    <property type="protein sequence ID" value="QBE95338.1"/>
    <property type="molecule type" value="Genomic_DNA"/>
</dbReference>
<organism evidence="12 13">
    <name type="scientific">Blautia producta</name>
    <dbReference type="NCBI Taxonomy" id="33035"/>
    <lineage>
        <taxon>Bacteria</taxon>
        <taxon>Bacillati</taxon>
        <taxon>Bacillota</taxon>
        <taxon>Clostridia</taxon>
        <taxon>Lachnospirales</taxon>
        <taxon>Lachnospiraceae</taxon>
        <taxon>Blautia</taxon>
    </lineage>
</organism>
<evidence type="ECO:0000256" key="9">
    <source>
        <dbReference type="PIRSR" id="PIRSR606710-1"/>
    </source>
</evidence>
<dbReference type="CDD" id="cd18828">
    <property type="entry name" value="GH43_BT3675-like"/>
    <property type="match status" value="1"/>
</dbReference>
<feature type="domain" description="Alpha-L-arabinofuranosidase C-terminal" evidence="11">
    <location>
        <begin position="435"/>
        <end position="771"/>
    </location>
</feature>
<evidence type="ECO:0000259" key="11">
    <source>
        <dbReference type="SMART" id="SM00813"/>
    </source>
</evidence>
<sequence length="1076" mass="122168">MQVKINTRAEKADMQDLFGIFFEDLNHAADGGLYAELIRNRAFEFCSVDNPDYHGLTSWEKIEKGGKTELHVEKEHGLFPENPHYLVMEILEEGEDIGVCNHGFGPGIFYEKGAYYDFSCYARKERGDCDKLVVSLRSGTGEIYTSQTFDITEKWEKYQLTFQAPCDDRQGRLAVTAKGSGCVELDFVSLFPVHTYKNRKNGLRRDLAQLLEEMNPRFLRFPGGCLVHGGSLHAGDRDSLYRWKNTIGPVENRPACRNNWGYNQTMGLGYYEYFLLCEDLGAKPVPVLPGGYDPHTHEAAVGDELKEYVQDALDLIEFANGDAESYWGSRRAAMGHPKPFHMEYIGIGNEEVGEPFFERYPLFHRAVREKYPEIKIIGTSGPFAAGKEYDRGWQSAREEGADLVDEHYYQSPEWFIAEHHRYDTFLDNGPKVFLGEYASQDNTWFNALAEASYMVGMQNAAHAVKLACYAPLFCHVHYENWRPDMIWFDNCAAVPTPSYHVQKLFMNHHGDAVLKQEISGKGSSVMMSRYPDSLPGDIVLEANESQVAFENIVITEEDTGKKYTCQGTVLSPECSRKRIATVDSQNYTIRLNARELSGKKGFTVSFGQQDEKNRLFWRLGGWANEDSIIGEDIDGRNSCLIQRTRSVEAGRNYDLEIRVRGRRVETYVDGAAELETEVRPVAAEPVYITSSLERETGDIIVKIVNVLPREEKVQICLEGEEGSRFTGHIYRMEGFDRDDRNTFEHPDLVRPDVADIEFDSSVFEVDIKPESLCILRLCRRQNPVLHGLYADPDMLKYKDTYYLYPTTDGFANWSGTQFHAFSSGNLREWKDEGVILDTASEQVPWSVGSAWAPAVFERDRQFYFYFCAKRPDGVSCIGAAVSSSPASGYRAQPKPLLTPEMVQAAGVKMSQVIDPSIYEEDGQVYMLFGNGSPAVVKLSEDLLHICPETMKNLEGVEDFREAVTVLKREGIYHFTWSCDDTGSEDYHVNYGISHSLYGPVKYLYPVLEKRPGAGVLGTGHHCILREPQEDIYYMAYHRFATPVREYPEGRGCHRETCIDRVEFGTDGRMKPVQVQP</sequence>
<dbReference type="InterPro" id="IPR023296">
    <property type="entry name" value="Glyco_hydro_beta-prop_sf"/>
</dbReference>
<dbReference type="Gene3D" id="2.60.40.1180">
    <property type="entry name" value="Golgi alpha-mannosidase II"/>
    <property type="match status" value="1"/>
</dbReference>
<dbReference type="Pfam" id="PF22848">
    <property type="entry name" value="ASD1_dom"/>
    <property type="match status" value="1"/>
</dbReference>
<dbReference type="InterPro" id="IPR010720">
    <property type="entry name" value="Alpha-L-AF_C"/>
</dbReference>
<evidence type="ECO:0000313" key="13">
    <source>
        <dbReference type="Proteomes" id="UP000289794"/>
    </source>
</evidence>
<dbReference type="SUPFAM" id="SSF51445">
    <property type="entry name" value="(Trans)glycosidases"/>
    <property type="match status" value="1"/>
</dbReference>
<dbReference type="Proteomes" id="UP000289794">
    <property type="component" value="Chromosome"/>
</dbReference>
<dbReference type="Pfam" id="PF06964">
    <property type="entry name" value="Alpha-L-AF_C"/>
    <property type="match status" value="1"/>
</dbReference>
<dbReference type="InterPro" id="IPR055235">
    <property type="entry name" value="ASD1_cat"/>
</dbReference>
<proteinExistence type="inferred from homology"/>
<keyword evidence="7" id="KW-0325">Glycoprotein</keyword>
<evidence type="ECO:0000256" key="8">
    <source>
        <dbReference type="ARBA" id="ARBA00023295"/>
    </source>
</evidence>
<dbReference type="SUPFAM" id="SSF49785">
    <property type="entry name" value="Galactose-binding domain-like"/>
    <property type="match status" value="1"/>
</dbReference>
<dbReference type="PANTHER" id="PTHR31776:SF0">
    <property type="entry name" value="ALPHA-L-ARABINOFURANOSIDASE 1"/>
    <property type="match status" value="1"/>
</dbReference>
<feature type="site" description="Important for catalytic activity, responsible for pKa modulation of the active site Glu and correct orientation of both the proton donor and substrate" evidence="10">
    <location>
        <position position="914"/>
    </location>
</feature>
<dbReference type="Gene3D" id="2.115.10.20">
    <property type="entry name" value="Glycosyl hydrolase domain, family 43"/>
    <property type="match status" value="1"/>
</dbReference>
<dbReference type="PANTHER" id="PTHR31776">
    <property type="entry name" value="ALPHA-L-ARABINOFURANOSIDASE 1"/>
    <property type="match status" value="1"/>
</dbReference>
<dbReference type="EC" id="3.2.1.55" evidence="4"/>
<evidence type="ECO:0000256" key="5">
    <source>
        <dbReference type="ARBA" id="ARBA00022729"/>
    </source>
</evidence>
<evidence type="ECO:0000256" key="6">
    <source>
        <dbReference type="ARBA" id="ARBA00022801"/>
    </source>
</evidence>
<dbReference type="SMART" id="SM00813">
    <property type="entry name" value="Alpha-L-AF_C"/>
    <property type="match status" value="1"/>
</dbReference>
<evidence type="ECO:0000256" key="2">
    <source>
        <dbReference type="ARBA" id="ARBA00007186"/>
    </source>
</evidence>
<dbReference type="Gene3D" id="3.20.20.80">
    <property type="entry name" value="Glycosidases"/>
    <property type="match status" value="1"/>
</dbReference>
<gene>
    <name evidence="12" type="ORF">PMF13cell1_00859</name>
</gene>
<dbReference type="GO" id="GO:0046373">
    <property type="term" value="P:L-arabinose metabolic process"/>
    <property type="evidence" value="ECO:0007669"/>
    <property type="project" value="InterPro"/>
</dbReference>
<accession>A0A4V0Z727</accession>
<dbReference type="AlphaFoldDB" id="A0A4V0Z727"/>
<reference evidence="12 13" key="1">
    <citation type="submission" date="2019-01" db="EMBL/GenBank/DDBJ databases">
        <title>PMF-metabolizing Aryl O-demethylase.</title>
        <authorList>
            <person name="Kim M."/>
        </authorList>
    </citation>
    <scope>NUCLEOTIDE SEQUENCE [LARGE SCALE GENOMIC DNA]</scope>
    <source>
        <strain evidence="12 13">PMF1</strain>
    </source>
</reference>
<dbReference type="Gene3D" id="2.60.120.260">
    <property type="entry name" value="Galactose-binding domain-like"/>
    <property type="match status" value="1"/>
</dbReference>
<comment type="similarity">
    <text evidence="2">Belongs to the glycosyl hydrolase 51 family.</text>
</comment>
<dbReference type="InterPro" id="IPR013780">
    <property type="entry name" value="Glyco_hydro_b"/>
</dbReference>